<dbReference type="EMBL" id="JBHSWU010000002">
    <property type="protein sequence ID" value="MFC6722998.1"/>
    <property type="molecule type" value="Genomic_DNA"/>
</dbReference>
<dbReference type="EC" id="2.4.-.-" evidence="3"/>
<sequence>MHLLIITREWPGSVLGGISYHLKNLYIEVVDRGHEITVISGVCPQSESTLSQKSPETVDTHLVQFGYRKAYYVFFPLALRNFLRSFDVSRFDACITHSGVPFELSIPVISKRHDCYQETQEFIRNGLSVYELIGDYLMDPFRKIVDRRSIREADHLIFNSNICRQAWERHYDFSTPSSISYNGVDTDQFYPETDGLRHNQEYILFVGNDERKGLTRVIDFANVTKQRVIAVGPLDLDSPHVECTGRVSQEELRRLYSDAKVTIHPTGFEAFGNVILESIACGTPVVTTDRCGAAEILNQNCCVVTDDIKQGVRDAIQLDIRDCVRTAQNHTWSDAADDLITVTESVVDRCKVRSSGGSNRVL</sequence>
<dbReference type="InterPro" id="IPR028098">
    <property type="entry name" value="Glyco_trans_4-like_N"/>
</dbReference>
<reference evidence="3 4" key="1">
    <citation type="journal article" date="2019" name="Int. J. Syst. Evol. Microbiol.">
        <title>The Global Catalogue of Microorganisms (GCM) 10K type strain sequencing project: providing services to taxonomists for standard genome sequencing and annotation.</title>
        <authorList>
            <consortium name="The Broad Institute Genomics Platform"/>
            <consortium name="The Broad Institute Genome Sequencing Center for Infectious Disease"/>
            <person name="Wu L."/>
            <person name="Ma J."/>
        </authorList>
    </citation>
    <scope>NUCLEOTIDE SEQUENCE [LARGE SCALE GENOMIC DNA]</scope>
    <source>
        <strain evidence="3 4">NBRC 111368</strain>
    </source>
</reference>
<evidence type="ECO:0000313" key="4">
    <source>
        <dbReference type="Proteomes" id="UP001596328"/>
    </source>
</evidence>
<dbReference type="Proteomes" id="UP001596328">
    <property type="component" value="Unassembled WGS sequence"/>
</dbReference>
<evidence type="ECO:0000313" key="3">
    <source>
        <dbReference type="EMBL" id="MFC6722998.1"/>
    </source>
</evidence>
<dbReference type="SUPFAM" id="SSF53756">
    <property type="entry name" value="UDP-Glycosyltransferase/glycogen phosphorylase"/>
    <property type="match status" value="1"/>
</dbReference>
<dbReference type="Pfam" id="PF13692">
    <property type="entry name" value="Glyco_trans_1_4"/>
    <property type="match status" value="1"/>
</dbReference>
<protein>
    <submittedName>
        <fullName evidence="3">Glycosyltransferase family 4 protein</fullName>
        <ecNumber evidence="3">2.4.-.-</ecNumber>
    </submittedName>
</protein>
<dbReference type="Gene3D" id="3.40.50.2000">
    <property type="entry name" value="Glycogen Phosphorylase B"/>
    <property type="match status" value="2"/>
</dbReference>
<keyword evidence="3" id="KW-0328">Glycosyltransferase</keyword>
<keyword evidence="1 3" id="KW-0808">Transferase</keyword>
<organism evidence="3 4">
    <name type="scientific">Halobium palmae</name>
    <dbReference type="NCBI Taxonomy" id="1776492"/>
    <lineage>
        <taxon>Archaea</taxon>
        <taxon>Methanobacteriati</taxon>
        <taxon>Methanobacteriota</taxon>
        <taxon>Stenosarchaea group</taxon>
        <taxon>Halobacteria</taxon>
        <taxon>Halobacteriales</taxon>
        <taxon>Haloferacaceae</taxon>
        <taxon>Halobium</taxon>
    </lineage>
</organism>
<dbReference type="AlphaFoldDB" id="A0ABD5RVN7"/>
<evidence type="ECO:0000256" key="1">
    <source>
        <dbReference type="ARBA" id="ARBA00022679"/>
    </source>
</evidence>
<feature type="domain" description="Glycosyltransferase subfamily 4-like N-terminal" evidence="2">
    <location>
        <begin position="16"/>
        <end position="188"/>
    </location>
</feature>
<evidence type="ECO:0000259" key="2">
    <source>
        <dbReference type="Pfam" id="PF13439"/>
    </source>
</evidence>
<proteinExistence type="predicted"/>
<dbReference type="PANTHER" id="PTHR46401">
    <property type="entry name" value="GLYCOSYLTRANSFERASE WBBK-RELATED"/>
    <property type="match status" value="1"/>
</dbReference>
<name>A0ABD5RVN7_9EURY</name>
<gene>
    <name evidence="3" type="ORF">ACFQE1_01045</name>
</gene>
<comment type="caution">
    <text evidence="3">The sequence shown here is derived from an EMBL/GenBank/DDBJ whole genome shotgun (WGS) entry which is preliminary data.</text>
</comment>
<dbReference type="GO" id="GO:0016757">
    <property type="term" value="F:glycosyltransferase activity"/>
    <property type="evidence" value="ECO:0007669"/>
    <property type="project" value="UniProtKB-KW"/>
</dbReference>
<keyword evidence="4" id="KW-1185">Reference proteome</keyword>
<accession>A0ABD5RVN7</accession>
<dbReference type="CDD" id="cd03801">
    <property type="entry name" value="GT4_PimA-like"/>
    <property type="match status" value="1"/>
</dbReference>
<dbReference type="Pfam" id="PF13439">
    <property type="entry name" value="Glyco_transf_4"/>
    <property type="match status" value="1"/>
</dbReference>
<dbReference type="PANTHER" id="PTHR46401:SF2">
    <property type="entry name" value="GLYCOSYLTRANSFERASE WBBK-RELATED"/>
    <property type="match status" value="1"/>
</dbReference>